<evidence type="ECO:0000313" key="2">
    <source>
        <dbReference type="EMBL" id="KAH0851416.1"/>
    </source>
</evidence>
<dbReference type="PANTHER" id="PTHR21551:SF11">
    <property type="entry name" value="PROTEIN PAT1 HOMOLOG 1"/>
    <property type="match status" value="1"/>
</dbReference>
<name>A0ABQ7X6B0_BRANA</name>
<evidence type="ECO:0000256" key="1">
    <source>
        <dbReference type="SAM" id="MobiDB-lite"/>
    </source>
</evidence>
<organism evidence="2 3">
    <name type="scientific">Brassica napus</name>
    <name type="common">Rape</name>
    <dbReference type="NCBI Taxonomy" id="3708"/>
    <lineage>
        <taxon>Eukaryota</taxon>
        <taxon>Viridiplantae</taxon>
        <taxon>Streptophyta</taxon>
        <taxon>Embryophyta</taxon>
        <taxon>Tracheophyta</taxon>
        <taxon>Spermatophyta</taxon>
        <taxon>Magnoliopsida</taxon>
        <taxon>eudicotyledons</taxon>
        <taxon>Gunneridae</taxon>
        <taxon>Pentapetalae</taxon>
        <taxon>rosids</taxon>
        <taxon>malvids</taxon>
        <taxon>Brassicales</taxon>
        <taxon>Brassicaceae</taxon>
        <taxon>Brassiceae</taxon>
        <taxon>Brassica</taxon>
    </lineage>
</organism>
<feature type="compositionally biased region" description="Low complexity" evidence="1">
    <location>
        <begin position="287"/>
        <end position="300"/>
    </location>
</feature>
<feature type="region of interest" description="Disordered" evidence="1">
    <location>
        <begin position="255"/>
        <end position="316"/>
    </location>
</feature>
<feature type="region of interest" description="Disordered" evidence="1">
    <location>
        <begin position="152"/>
        <end position="178"/>
    </location>
</feature>
<reference evidence="2 3" key="1">
    <citation type="submission" date="2021-05" db="EMBL/GenBank/DDBJ databases">
        <title>Genome Assembly of Synthetic Allotetraploid Brassica napus Reveals Homoeologous Exchanges between Subgenomes.</title>
        <authorList>
            <person name="Davis J.T."/>
        </authorList>
    </citation>
    <scope>NUCLEOTIDE SEQUENCE [LARGE SCALE GENOMIC DNA]</scope>
    <source>
        <strain evidence="3">cv. Da-Ae</strain>
        <tissue evidence="2">Seedling</tissue>
    </source>
</reference>
<gene>
    <name evidence="2" type="ORF">HID58_091035</name>
</gene>
<sequence>EISVVLCDSNSKLFDASQYEFLGKILTKCHWEGAGLGSLSDMDDLATTFAKLNRNVTGPKPLGVIGDRGSGSFSRESEFFCHRDWTHDTELTNWLDEQDQEANRWSSQHSHLLIHNLYTGHPPLTLSSHHRCNTTIVNRSLYQINFHLLSPPGSSSQQTSPGSLHRAPSLPTGSQMNFTAPSPPCQTLDFIFQDPHTGLTMVVIWLDMPPVVLPLVTFVQPHWATDPGLLHGDHSAEAIVCSACSATRQLYRSYPSPSRKVSFGGGEVREQHKHKSSHRSRKNKGISQQASDAASQKSESGLQFRSNSPCQKSSGSRAITHFYPSQLKTTTTNLSPVIIVLTASTTSHVDALGKITLPYIRRPRALLEVDSSSPGLNDQKGSGKHLEQEPLVAARVTIEDALGVLILTLTGLSIHKATGRRCSGQAKRQILLEGLATALQLADPFSKTGRRSKMLTKYIQLLVPGTEITRAVCMAIFRHLRFLFGGLPSDTLAAETIANLAKTVTVCVQAMDLRALSACLAAVVCSSEQPPLRPIGSSSGDGASVVLIALLERAAEVVVVPRAVHGSSNDGLWRASFNEFFNLLTKYCRSKYETIRSQNQGSAADVLELAIKREMPAELLRASLRHTNDDQRNYLLNFGRKPSAVSESASHARGGQINSESVMVDQKEREREKCETVKGCVWWTQEPNLILKVPILLEMTFSFLILIQYDKVSVMVND</sequence>
<protein>
    <submittedName>
        <fullName evidence="2">Uncharacterized protein</fullName>
    </submittedName>
</protein>
<keyword evidence="3" id="KW-1185">Reference proteome</keyword>
<comment type="caution">
    <text evidence="2">The sequence shown here is derived from an EMBL/GenBank/DDBJ whole genome shotgun (WGS) entry which is preliminary data.</text>
</comment>
<feature type="compositionally biased region" description="Basic residues" evidence="1">
    <location>
        <begin position="271"/>
        <end position="284"/>
    </location>
</feature>
<evidence type="ECO:0000313" key="3">
    <source>
        <dbReference type="Proteomes" id="UP000824890"/>
    </source>
</evidence>
<dbReference type="PANTHER" id="PTHR21551">
    <property type="entry name" value="TOPOISOMERASE II-ASSOCIATED PROTEIN PAT1"/>
    <property type="match status" value="1"/>
</dbReference>
<feature type="non-terminal residue" evidence="2">
    <location>
        <position position="1"/>
    </location>
</feature>
<feature type="compositionally biased region" description="Low complexity" evidence="1">
    <location>
        <begin position="152"/>
        <end position="164"/>
    </location>
</feature>
<dbReference type="EMBL" id="JAGKQM010001741">
    <property type="protein sequence ID" value="KAH0851416.1"/>
    <property type="molecule type" value="Genomic_DNA"/>
</dbReference>
<proteinExistence type="predicted"/>
<feature type="compositionally biased region" description="Polar residues" evidence="1">
    <location>
        <begin position="301"/>
        <end position="316"/>
    </location>
</feature>
<dbReference type="Proteomes" id="UP000824890">
    <property type="component" value="Unassembled WGS sequence"/>
</dbReference>
<accession>A0ABQ7X6B0</accession>
<dbReference type="InterPro" id="IPR039900">
    <property type="entry name" value="Pat1-like"/>
</dbReference>